<dbReference type="RefSeq" id="WP_048584785.1">
    <property type="nucleotide sequence ID" value="NZ_LFNT01000048.1"/>
</dbReference>
<dbReference type="OrthoDB" id="4318849at2"/>
<sequence length="105" mass="11893">MPKPNTRRLDREIQQTERKLKAVQQREMWPLTGRERRAVLAGLASGARKVVRGKSPARAERQLETAWSAAEKRLSGEITALETERQRIVNEAATAKAAKKSSGWW</sequence>
<proteinExistence type="predicted"/>
<name>A0A0J8BYC4_STRVR</name>
<accession>A0A0J8BYC4</accession>
<dbReference type="EMBL" id="LFNT01000048">
    <property type="protein sequence ID" value="KMS70475.1"/>
    <property type="molecule type" value="Genomic_DNA"/>
</dbReference>
<evidence type="ECO:0000313" key="2">
    <source>
        <dbReference type="EMBL" id="KMS70475.1"/>
    </source>
</evidence>
<dbReference type="PATRIC" id="fig|1938.3.peg.6181"/>
<dbReference type="Proteomes" id="UP000037432">
    <property type="component" value="Unassembled WGS sequence"/>
</dbReference>
<keyword evidence="1" id="KW-0175">Coiled coil</keyword>
<gene>
    <name evidence="2" type="ORF">ACM01_31390</name>
</gene>
<evidence type="ECO:0000256" key="1">
    <source>
        <dbReference type="SAM" id="Coils"/>
    </source>
</evidence>
<organism evidence="2 3">
    <name type="scientific">Streptomyces viridochromogenes</name>
    <dbReference type="NCBI Taxonomy" id="1938"/>
    <lineage>
        <taxon>Bacteria</taxon>
        <taxon>Bacillati</taxon>
        <taxon>Actinomycetota</taxon>
        <taxon>Actinomycetes</taxon>
        <taxon>Kitasatosporales</taxon>
        <taxon>Streptomycetaceae</taxon>
        <taxon>Streptomyces</taxon>
    </lineage>
</organism>
<protein>
    <submittedName>
        <fullName evidence="2">Uncharacterized protein</fullName>
    </submittedName>
</protein>
<reference evidence="2 3" key="1">
    <citation type="submission" date="2015-06" db="EMBL/GenBank/DDBJ databases">
        <authorList>
            <person name="Ju K.-S."/>
            <person name="Doroghazi J.R."/>
            <person name="Metcalf W.W."/>
        </authorList>
    </citation>
    <scope>NUCLEOTIDE SEQUENCE [LARGE SCALE GENOMIC DNA]</scope>
    <source>
        <strain evidence="2 3">NRRL 3414</strain>
    </source>
</reference>
<comment type="caution">
    <text evidence="2">The sequence shown here is derived from an EMBL/GenBank/DDBJ whole genome shotgun (WGS) entry which is preliminary data.</text>
</comment>
<feature type="coiled-coil region" evidence="1">
    <location>
        <begin position="71"/>
        <end position="98"/>
    </location>
</feature>
<dbReference type="AlphaFoldDB" id="A0A0J8BYC4"/>
<evidence type="ECO:0000313" key="3">
    <source>
        <dbReference type="Proteomes" id="UP000037432"/>
    </source>
</evidence>